<sequence>MRTEQRSSIRASKNGKDYAVRQQQNNSNRRIPDNNDIEQQIDQAESNNRYLANAQNTIQSSQKDSRTVTRQEVYPNHKYNTDQESPNKNQPSRTKQTKKDIDKDTGNYLNNNYDQPERNSKRIEQGQKNRFDSGSKRNQQKMTTFKEYHTQFESTPSMAQENKFNDYTKSPSTFPASTEPTTGRTSYDNTNPSNRISSTAAPVEQTTSKKFAYGTTVKERFSSYAARTFQTTNVQNNFRGSVKFNANPLDSGAFSTPITTYSPVIKYSTSRGSTKTINDEDRFPELPFPKHKSEQVQSYSTVNPPTSRKVASATFPGQIRVNVEQPKAESEESQIPQESSSFVKSGLNTISDDSFKTSPNPYPNHRTTYSDLKEHSYLEAPKISAISSITPHLVTTQPINNGKPFVGSRVGNTVLPNHSTTQSKYTYLPTSTASSRPSIILGVIRHSSTTELSPFGPPEIPKVDSSYRIDLFNTGETDKTLPPVETTTSVTNSLPTEIFNVGKTDTTIQANVLPNIDTTAIPPLEIYVPDHGSLNVGQSENNQEPVNEPPFIKKNVPLLYSGRDSTERTLNQATIYGTYPASTQRSAAFSKNTPYSPTVPTVTQRSSTTQFTSSSTPRTSNIGVPIRFNKDQEKISIHLSKSVGSQQRGNDLPRSSNGIQTSPLRVGAVVHVADEQSFPSRPTPSPQAQTTGFFITRGSSNGFSTNPPKSKTEKPRPFAKSLEFGEKLNQGSFKMLRLENNAYRKFSATSAVQTDGSTAFPTYHISSARPFGVSETTSPTPLLTTPTIPSFSVYDNVDNMIEVLQEIANFNSQKDSSDTPRPDLIIPPSVGPQTLHSLAQYFANELESNETSNGILQPETKEKLTTLLTAMTVHGLGNEENKVEQNEDRPEPEGTVTDDELLSTTSIPELRQLARNFSLALSSYLNDPDNFKKRLEELRPTEPPAVDGSDNVESSTTEDELLNFSDADVKPSTSAAPSATWGYIIAAEANKEPFEDVKNSLNPDLNTADSQSFVPRFNNVQVDEKQGKGSTDLPPNHWTSSPRATQLWQKALSINPAVVNDHFESTTLSIDFTNQETTTPELFNADVLPEIQQPHSAISYDLRELPPLSLNSTQIHGILIDFMNHTKWDEHNRLNRILKKLNTSEEEFLDRMKEIESNPLTKRLILLLISECGSNITQELGISATKPQPTDGTAELGPTSASSKVEVRKLENHDLGGLVHSHLSDEDQDSRALQLLNSLYTIASKFGKRR</sequence>
<organism evidence="2">
    <name type="scientific">Dendroctonus ponderosae</name>
    <name type="common">Mountain pine beetle</name>
    <dbReference type="NCBI Taxonomy" id="77166"/>
    <lineage>
        <taxon>Eukaryota</taxon>
        <taxon>Metazoa</taxon>
        <taxon>Ecdysozoa</taxon>
        <taxon>Arthropoda</taxon>
        <taxon>Hexapoda</taxon>
        <taxon>Insecta</taxon>
        <taxon>Pterygota</taxon>
        <taxon>Neoptera</taxon>
        <taxon>Endopterygota</taxon>
        <taxon>Coleoptera</taxon>
        <taxon>Polyphaga</taxon>
        <taxon>Cucujiformia</taxon>
        <taxon>Curculionidae</taxon>
        <taxon>Scolytinae</taxon>
        <taxon>Dendroctonus</taxon>
    </lineage>
</organism>
<feature type="region of interest" description="Disordered" evidence="1">
    <location>
        <begin position="170"/>
        <end position="203"/>
    </location>
</feature>
<dbReference type="EMBL" id="KB739995">
    <property type="protein sequence ID" value="ENN82015.1"/>
    <property type="molecule type" value="Genomic_DNA"/>
</dbReference>
<feature type="region of interest" description="Disordered" evidence="1">
    <location>
        <begin position="1"/>
        <end position="36"/>
    </location>
</feature>
<proteinExistence type="predicted"/>
<name>N6UJV5_DENPD</name>
<feature type="compositionally biased region" description="Basic and acidic residues" evidence="1">
    <location>
        <begin position="115"/>
        <end position="135"/>
    </location>
</feature>
<feature type="compositionally biased region" description="Polar residues" evidence="1">
    <location>
        <begin position="82"/>
        <end position="93"/>
    </location>
</feature>
<feature type="region of interest" description="Disordered" evidence="1">
    <location>
        <begin position="587"/>
        <end position="624"/>
    </location>
</feature>
<dbReference type="OrthoDB" id="8194050at2759"/>
<feature type="compositionally biased region" description="Polar residues" evidence="1">
    <location>
        <begin position="697"/>
        <end position="709"/>
    </location>
</feature>
<feature type="compositionally biased region" description="Low complexity" evidence="1">
    <location>
        <begin position="603"/>
        <end position="620"/>
    </location>
</feature>
<reference evidence="2" key="1">
    <citation type="journal article" date="2013" name="Genome Biol.">
        <title>Draft genome of the mountain pine beetle, Dendroctonus ponderosae Hopkins, a major forest pest.</title>
        <authorList>
            <person name="Keeling C.I."/>
            <person name="Yuen M.M."/>
            <person name="Liao N.Y."/>
            <person name="Docking T.R."/>
            <person name="Chan S.K."/>
            <person name="Taylor G.A."/>
            <person name="Palmquist D.L."/>
            <person name="Jackman S.D."/>
            <person name="Nguyen A."/>
            <person name="Li M."/>
            <person name="Henderson H."/>
            <person name="Janes J.K."/>
            <person name="Zhao Y."/>
            <person name="Pandoh P."/>
            <person name="Moore R."/>
            <person name="Sperling F.A."/>
            <person name="Huber D.P."/>
            <person name="Birol I."/>
            <person name="Jones S.J."/>
            <person name="Bohlmann J."/>
        </authorList>
    </citation>
    <scope>NUCLEOTIDE SEQUENCE</scope>
</reference>
<accession>N6UJV5</accession>
<protein>
    <submittedName>
        <fullName evidence="2">Uncharacterized protein</fullName>
    </submittedName>
</protein>
<feature type="region of interest" description="Disordered" evidence="1">
    <location>
        <begin position="697"/>
        <end position="716"/>
    </location>
</feature>
<dbReference type="OMA" id="ELICEWW"/>
<dbReference type="HOGENOM" id="CLU_265837_0_0_1"/>
<evidence type="ECO:0000256" key="1">
    <source>
        <dbReference type="SAM" id="MobiDB-lite"/>
    </source>
</evidence>
<gene>
    <name evidence="2" type="ORF">YQE_01590</name>
</gene>
<feature type="region of interest" description="Disordered" evidence="1">
    <location>
        <begin position="876"/>
        <end position="903"/>
    </location>
</feature>
<dbReference type="AlphaFoldDB" id="N6UJV5"/>
<feature type="compositionally biased region" description="Basic and acidic residues" evidence="1">
    <location>
        <begin position="877"/>
        <end position="892"/>
    </location>
</feature>
<feature type="non-terminal residue" evidence="2">
    <location>
        <position position="1"/>
    </location>
</feature>
<feature type="compositionally biased region" description="Polar residues" evidence="1">
    <location>
        <begin position="295"/>
        <end position="306"/>
    </location>
</feature>
<feature type="region of interest" description="Disordered" evidence="1">
    <location>
        <begin position="1183"/>
        <end position="1202"/>
    </location>
</feature>
<feature type="region of interest" description="Disordered" evidence="1">
    <location>
        <begin position="286"/>
        <end position="310"/>
    </location>
</feature>
<feature type="region of interest" description="Disordered" evidence="1">
    <location>
        <begin position="74"/>
        <end position="140"/>
    </location>
</feature>
<evidence type="ECO:0000313" key="2">
    <source>
        <dbReference type="EMBL" id="ENN82015.1"/>
    </source>
</evidence>
<feature type="compositionally biased region" description="Polar residues" evidence="1">
    <location>
        <begin position="587"/>
        <end position="602"/>
    </location>
</feature>